<proteinExistence type="predicted"/>
<protein>
    <recommendedName>
        <fullName evidence="5">Oxidoreductase AflY</fullName>
    </recommendedName>
</protein>
<gene>
    <name evidence="3" type="ORF">CONPUDRAFT_159426</name>
</gene>
<evidence type="ECO:0000313" key="4">
    <source>
        <dbReference type="Proteomes" id="UP000053558"/>
    </source>
</evidence>
<reference evidence="4" key="1">
    <citation type="journal article" date="2012" name="Science">
        <title>The Paleozoic origin of enzymatic lignin decomposition reconstructed from 31 fungal genomes.</title>
        <authorList>
            <person name="Floudas D."/>
            <person name="Binder M."/>
            <person name="Riley R."/>
            <person name="Barry K."/>
            <person name="Blanchette R.A."/>
            <person name="Henrissat B."/>
            <person name="Martinez A.T."/>
            <person name="Otillar R."/>
            <person name="Spatafora J.W."/>
            <person name="Yadav J.S."/>
            <person name="Aerts A."/>
            <person name="Benoit I."/>
            <person name="Boyd A."/>
            <person name="Carlson A."/>
            <person name="Copeland A."/>
            <person name="Coutinho P.M."/>
            <person name="de Vries R.P."/>
            <person name="Ferreira P."/>
            <person name="Findley K."/>
            <person name="Foster B."/>
            <person name="Gaskell J."/>
            <person name="Glotzer D."/>
            <person name="Gorecki P."/>
            <person name="Heitman J."/>
            <person name="Hesse C."/>
            <person name="Hori C."/>
            <person name="Igarashi K."/>
            <person name="Jurgens J.A."/>
            <person name="Kallen N."/>
            <person name="Kersten P."/>
            <person name="Kohler A."/>
            <person name="Kuees U."/>
            <person name="Kumar T.K.A."/>
            <person name="Kuo A."/>
            <person name="LaButti K."/>
            <person name="Larrondo L.F."/>
            <person name="Lindquist E."/>
            <person name="Ling A."/>
            <person name="Lombard V."/>
            <person name="Lucas S."/>
            <person name="Lundell T."/>
            <person name="Martin R."/>
            <person name="McLaughlin D.J."/>
            <person name="Morgenstern I."/>
            <person name="Morin E."/>
            <person name="Murat C."/>
            <person name="Nagy L.G."/>
            <person name="Nolan M."/>
            <person name="Ohm R.A."/>
            <person name="Patyshakuliyeva A."/>
            <person name="Rokas A."/>
            <person name="Ruiz-Duenas F.J."/>
            <person name="Sabat G."/>
            <person name="Salamov A."/>
            <person name="Samejima M."/>
            <person name="Schmutz J."/>
            <person name="Slot J.C."/>
            <person name="St John F."/>
            <person name="Stenlid J."/>
            <person name="Sun H."/>
            <person name="Sun S."/>
            <person name="Syed K."/>
            <person name="Tsang A."/>
            <person name="Wiebenga A."/>
            <person name="Young D."/>
            <person name="Pisabarro A."/>
            <person name="Eastwood D.C."/>
            <person name="Martin F."/>
            <person name="Cullen D."/>
            <person name="Grigoriev I.V."/>
            <person name="Hibbett D.S."/>
        </authorList>
    </citation>
    <scope>NUCLEOTIDE SEQUENCE [LARGE SCALE GENOMIC DNA]</scope>
    <source>
        <strain evidence="4">RWD-64-598 SS2</strain>
    </source>
</reference>
<evidence type="ECO:0008006" key="5">
    <source>
        <dbReference type="Google" id="ProtNLM"/>
    </source>
</evidence>
<evidence type="ECO:0000256" key="2">
    <source>
        <dbReference type="SAM" id="MobiDB-lite"/>
    </source>
</evidence>
<dbReference type="GO" id="GO:0016491">
    <property type="term" value="F:oxidoreductase activity"/>
    <property type="evidence" value="ECO:0007669"/>
    <property type="project" value="UniProtKB-KW"/>
</dbReference>
<dbReference type="OMA" id="KHHCFWG"/>
<comment type="caution">
    <text evidence="3">The sequence shown here is derived from an EMBL/GenBank/DDBJ whole genome shotgun (WGS) entry which is preliminary data.</text>
</comment>
<dbReference type="RefSeq" id="XP_007774705.1">
    <property type="nucleotide sequence ID" value="XM_007776515.1"/>
</dbReference>
<evidence type="ECO:0000256" key="1">
    <source>
        <dbReference type="ARBA" id="ARBA00023002"/>
    </source>
</evidence>
<accession>A0A5M3M9G4</accession>
<feature type="region of interest" description="Disordered" evidence="2">
    <location>
        <begin position="368"/>
        <end position="393"/>
    </location>
</feature>
<dbReference type="KEGG" id="cput:CONPUDRAFT_159426"/>
<organism evidence="3 4">
    <name type="scientific">Coniophora puteana (strain RWD-64-598)</name>
    <name type="common">Brown rot fungus</name>
    <dbReference type="NCBI Taxonomy" id="741705"/>
    <lineage>
        <taxon>Eukaryota</taxon>
        <taxon>Fungi</taxon>
        <taxon>Dikarya</taxon>
        <taxon>Basidiomycota</taxon>
        <taxon>Agaricomycotina</taxon>
        <taxon>Agaricomycetes</taxon>
        <taxon>Agaricomycetidae</taxon>
        <taxon>Boletales</taxon>
        <taxon>Coniophorineae</taxon>
        <taxon>Coniophoraceae</taxon>
        <taxon>Coniophora</taxon>
    </lineage>
</organism>
<name>A0A5M3M9G4_CONPW</name>
<feature type="compositionally biased region" description="Basic and acidic residues" evidence="2">
    <location>
        <begin position="372"/>
        <end position="388"/>
    </location>
</feature>
<dbReference type="AlphaFoldDB" id="A0A5M3M9G4"/>
<keyword evidence="4" id="KW-1185">Reference proteome</keyword>
<keyword evidence="1" id="KW-0560">Oxidoreductase</keyword>
<dbReference type="InterPro" id="IPR025337">
    <property type="entry name" value="Questin_oxidase-like"/>
</dbReference>
<dbReference type="PANTHER" id="PTHR35870">
    <property type="entry name" value="PROTEIN, PUTATIVE (AFU_ORTHOLOGUE AFUA_5G03330)-RELATED"/>
    <property type="match status" value="1"/>
</dbReference>
<dbReference type="OrthoDB" id="10004862at2759"/>
<sequence length="511" mass="56947">MSSKLSNKITPGIVNVPGRTPDAQTLTEHLLAQDREKNHCFFNDRGFHNHLSHHILAAYDLGATGKLMQAIFDTEQETQRPRELPVSKGKEAKAPEKITPQNFSQFLGKEEYYTSYLDFFTEQIAEHGVSESLETFVFHATVNVDGIDMLSRFCSGAYHNLIQAGYGVEFGSNALVAQGLAQAAVHGASLVELFDFARPEASFAKLTASAQEQPHKESSSLLAILSEVYDSEVLHPIMPYDPDMLLSARRKAVMQGERPEAIRRISSKWWRTASPDKEALTLDTKLEELFWATTLLLIGSGKHGRAPRLDFFIMHMLNCTLFLPSLLRSIPSNESKVKLMQGFCRTMIMDLLTRGRPRIDTRLAMSYASDPRPPKVAREKENGKDANVKQHGVGDVSDQGMYNPWHNIVRSVVHAPDAHTIKAVRALYYAAQHYGHKEADDIPGAFKEGEDGQKVEVLQGLGQVDGTVFVRAAGVVMDTLGWVTHGQKPGEWDFSGLGWEDAWKTADKKKN</sequence>
<dbReference type="PANTHER" id="PTHR35870:SF1">
    <property type="entry name" value="PROTEIN, PUTATIVE (AFU_ORTHOLOGUE AFUA_5G03330)-RELATED"/>
    <property type="match status" value="1"/>
</dbReference>
<feature type="region of interest" description="Disordered" evidence="2">
    <location>
        <begin position="1"/>
        <end position="21"/>
    </location>
</feature>
<dbReference type="Pfam" id="PF14027">
    <property type="entry name" value="Questin_oxidase"/>
    <property type="match status" value="1"/>
</dbReference>
<evidence type="ECO:0000313" key="3">
    <source>
        <dbReference type="EMBL" id="EIW75301.1"/>
    </source>
</evidence>
<dbReference type="Proteomes" id="UP000053558">
    <property type="component" value="Unassembled WGS sequence"/>
</dbReference>
<dbReference type="EMBL" id="JH711589">
    <property type="protein sequence ID" value="EIW75301.1"/>
    <property type="molecule type" value="Genomic_DNA"/>
</dbReference>
<dbReference type="GeneID" id="19204085"/>